<name>A0A176RYT0_9GAMM</name>
<evidence type="ECO:0000313" key="1">
    <source>
        <dbReference type="EMBL" id="OAD20951.1"/>
    </source>
</evidence>
<dbReference type="EMBL" id="LUTY01001982">
    <property type="protein sequence ID" value="OAD20951.1"/>
    <property type="molecule type" value="Genomic_DNA"/>
</dbReference>
<comment type="caution">
    <text evidence="1">The sequence shown here is derived from an EMBL/GenBank/DDBJ whole genome shotgun (WGS) entry which is preliminary data.</text>
</comment>
<evidence type="ECO:0000313" key="2">
    <source>
        <dbReference type="Proteomes" id="UP000076962"/>
    </source>
</evidence>
<dbReference type="AlphaFoldDB" id="A0A176RYT0"/>
<gene>
    <name evidence="1" type="ORF">THIOM_003308</name>
</gene>
<keyword evidence="2" id="KW-1185">Reference proteome</keyword>
<protein>
    <submittedName>
        <fullName evidence="1">Uncharacterized protein</fullName>
    </submittedName>
</protein>
<organism evidence="1 2">
    <name type="scientific">Candidatus Thiomargarita nelsonii</name>
    <dbReference type="NCBI Taxonomy" id="1003181"/>
    <lineage>
        <taxon>Bacteria</taxon>
        <taxon>Pseudomonadati</taxon>
        <taxon>Pseudomonadota</taxon>
        <taxon>Gammaproteobacteria</taxon>
        <taxon>Thiotrichales</taxon>
        <taxon>Thiotrichaceae</taxon>
        <taxon>Thiomargarita</taxon>
    </lineage>
</organism>
<dbReference type="Gene3D" id="3.90.550.10">
    <property type="entry name" value="Spore Coat Polysaccharide Biosynthesis Protein SpsA, Chain A"/>
    <property type="match status" value="1"/>
</dbReference>
<dbReference type="Proteomes" id="UP000076962">
    <property type="component" value="Unassembled WGS sequence"/>
</dbReference>
<reference evidence="1 2" key="1">
    <citation type="submission" date="2016-05" db="EMBL/GenBank/DDBJ databases">
        <title>Single-cell genome of chain-forming Candidatus Thiomargarita nelsonii and comparison to other large sulfur-oxidizing bacteria.</title>
        <authorList>
            <person name="Winkel M."/>
            <person name="Salman V."/>
            <person name="Woyke T."/>
            <person name="Schulz-Vogt H."/>
            <person name="Richter M."/>
            <person name="Flood B."/>
            <person name="Bailey J."/>
            <person name="Amann R."/>
            <person name="Mussmann M."/>
        </authorList>
    </citation>
    <scope>NUCLEOTIDE SEQUENCE [LARGE SCALE GENOMIC DNA]</scope>
    <source>
        <strain evidence="1 2">THI036</strain>
    </source>
</reference>
<accession>A0A176RYT0</accession>
<sequence length="53" mass="6088">MKKIEVNTPKLSIVFLNYNRITETRYTLAQLSRLLEFRDDVEVIAVDNGSTDG</sequence>
<dbReference type="InterPro" id="IPR029044">
    <property type="entry name" value="Nucleotide-diphossugar_trans"/>
</dbReference>
<feature type="non-terminal residue" evidence="1">
    <location>
        <position position="53"/>
    </location>
</feature>
<dbReference type="SUPFAM" id="SSF53448">
    <property type="entry name" value="Nucleotide-diphospho-sugar transferases"/>
    <property type="match status" value="1"/>
</dbReference>
<proteinExistence type="predicted"/>